<dbReference type="AlphaFoldDB" id="A0A8C2AXH0"/>
<evidence type="ECO:0000313" key="2">
    <source>
        <dbReference type="Ensembl" id="ENSCCRP00015110369.1"/>
    </source>
</evidence>
<proteinExistence type="predicted"/>
<dbReference type="InterPro" id="IPR034751">
    <property type="entry name" value="Yippee"/>
</dbReference>
<evidence type="ECO:0000259" key="1">
    <source>
        <dbReference type="PROSITE" id="PS51792"/>
    </source>
</evidence>
<dbReference type="PROSITE" id="PS51792">
    <property type="entry name" value="YIPPEE"/>
    <property type="match status" value="1"/>
</dbReference>
<feature type="domain" description="Yippee" evidence="1">
    <location>
        <begin position="16"/>
        <end position="52"/>
    </location>
</feature>
<accession>A0A8C2AXH0</accession>
<dbReference type="Ensembl" id="ENSCCRT00015113859.1">
    <property type="protein sequence ID" value="ENSCCRP00015110369.1"/>
    <property type="gene ID" value="ENSCCRG00015043766.1"/>
</dbReference>
<evidence type="ECO:0000313" key="3">
    <source>
        <dbReference type="Proteomes" id="UP000694700"/>
    </source>
</evidence>
<organism evidence="2 3">
    <name type="scientific">Cyprinus carpio</name>
    <name type="common">Common carp</name>
    <dbReference type="NCBI Taxonomy" id="7962"/>
    <lineage>
        <taxon>Eukaryota</taxon>
        <taxon>Metazoa</taxon>
        <taxon>Chordata</taxon>
        <taxon>Craniata</taxon>
        <taxon>Vertebrata</taxon>
        <taxon>Euteleostomi</taxon>
        <taxon>Actinopterygii</taxon>
        <taxon>Neopterygii</taxon>
        <taxon>Teleostei</taxon>
        <taxon>Ostariophysi</taxon>
        <taxon>Cypriniformes</taxon>
        <taxon>Cyprinidae</taxon>
        <taxon>Cyprininae</taxon>
        <taxon>Cyprinus</taxon>
    </lineage>
</organism>
<reference evidence="2" key="1">
    <citation type="submission" date="2025-08" db="UniProtKB">
        <authorList>
            <consortium name="Ensembl"/>
        </authorList>
    </citation>
    <scope>IDENTIFICATION</scope>
</reference>
<dbReference type="Proteomes" id="UP000694700">
    <property type="component" value="Unplaced"/>
</dbReference>
<sequence>MTRSKTFQAYLPNCHRTYSCIHCRAHLANHDELISKVSSSVSFRLFYLNHKP</sequence>
<name>A0A8C2AXH0_CYPCA</name>
<protein>
    <recommendedName>
        <fullName evidence="1">Yippee domain-containing protein</fullName>
    </recommendedName>
</protein>